<dbReference type="Proteomes" id="UP001549104">
    <property type="component" value="Unassembled WGS sequence"/>
</dbReference>
<organism evidence="1 2">
    <name type="scientific">Sporosarcina psychrophila</name>
    <name type="common">Bacillus psychrophilus</name>
    <dbReference type="NCBI Taxonomy" id="1476"/>
    <lineage>
        <taxon>Bacteria</taxon>
        <taxon>Bacillati</taxon>
        <taxon>Bacillota</taxon>
        <taxon>Bacilli</taxon>
        <taxon>Bacillales</taxon>
        <taxon>Caryophanaceae</taxon>
        <taxon>Sporosarcina</taxon>
    </lineage>
</organism>
<proteinExistence type="predicted"/>
<gene>
    <name evidence="1" type="ORF">ABIC55_004782</name>
</gene>
<evidence type="ECO:0008006" key="3">
    <source>
        <dbReference type="Google" id="ProtNLM"/>
    </source>
</evidence>
<name>A0ABV2KEY3_SPOPS</name>
<dbReference type="RefSeq" id="WP_354315018.1">
    <property type="nucleotide sequence ID" value="NZ_JBEPME010000014.1"/>
</dbReference>
<sequence>MKTQPYFQTTITSGSIEERDRRIADLTGRGFEVARYFENVVEGAGSRTGLINGRQLIKHSYDGGSTRATYGAVLRRTSARTSGR</sequence>
<evidence type="ECO:0000313" key="1">
    <source>
        <dbReference type="EMBL" id="MET3659636.1"/>
    </source>
</evidence>
<comment type="caution">
    <text evidence="1">The sequence shown here is derived from an EMBL/GenBank/DDBJ whole genome shotgun (WGS) entry which is preliminary data.</text>
</comment>
<dbReference type="EMBL" id="JBEPME010000014">
    <property type="protein sequence ID" value="MET3659636.1"/>
    <property type="molecule type" value="Genomic_DNA"/>
</dbReference>
<keyword evidence="2" id="KW-1185">Reference proteome</keyword>
<evidence type="ECO:0000313" key="2">
    <source>
        <dbReference type="Proteomes" id="UP001549104"/>
    </source>
</evidence>
<reference evidence="1 2" key="1">
    <citation type="submission" date="2024-06" db="EMBL/GenBank/DDBJ databases">
        <title>Sorghum-associated microbial communities from plants grown in Nebraska, USA.</title>
        <authorList>
            <person name="Schachtman D."/>
        </authorList>
    </citation>
    <scope>NUCLEOTIDE SEQUENCE [LARGE SCALE GENOMIC DNA]</scope>
    <source>
        <strain evidence="1 2">1288</strain>
    </source>
</reference>
<accession>A0ABV2KEY3</accession>
<protein>
    <recommendedName>
        <fullName evidence="3">Resolvase/invertase-type recombinase catalytic domain-containing protein</fullName>
    </recommendedName>
</protein>